<evidence type="ECO:0000259" key="1">
    <source>
        <dbReference type="Pfam" id="PF13966"/>
    </source>
</evidence>
<gene>
    <name evidence="2" type="ORF">BRAA09T37702Z</name>
</gene>
<dbReference type="EMBL" id="LR031568">
    <property type="protein sequence ID" value="VDC60091.1"/>
    <property type="molecule type" value="Genomic_DNA"/>
</dbReference>
<sequence>MWIANLNRLPTRARIASWGLQINTACCLCSAFEETRDHLLLSCAYSMEVW</sequence>
<feature type="domain" description="Reverse transcriptase zinc-binding" evidence="1">
    <location>
        <begin position="1"/>
        <end position="50"/>
    </location>
</feature>
<protein>
    <recommendedName>
        <fullName evidence="1">Reverse transcriptase zinc-binding domain-containing protein</fullName>
    </recommendedName>
</protein>
<organism evidence="2">
    <name type="scientific">Brassica campestris</name>
    <name type="common">Field mustard</name>
    <dbReference type="NCBI Taxonomy" id="3711"/>
    <lineage>
        <taxon>Eukaryota</taxon>
        <taxon>Viridiplantae</taxon>
        <taxon>Streptophyta</taxon>
        <taxon>Embryophyta</taxon>
        <taxon>Tracheophyta</taxon>
        <taxon>Spermatophyta</taxon>
        <taxon>Magnoliopsida</taxon>
        <taxon>eudicotyledons</taxon>
        <taxon>Gunneridae</taxon>
        <taxon>Pentapetalae</taxon>
        <taxon>rosids</taxon>
        <taxon>malvids</taxon>
        <taxon>Brassicales</taxon>
        <taxon>Brassicaceae</taxon>
        <taxon>Brassiceae</taxon>
        <taxon>Brassica</taxon>
    </lineage>
</organism>
<dbReference type="AlphaFoldDB" id="A0A3P5YGN4"/>
<accession>A0A3P5YGN4</accession>
<evidence type="ECO:0000313" key="2">
    <source>
        <dbReference type="EMBL" id="VDC60091.1"/>
    </source>
</evidence>
<reference evidence="2" key="1">
    <citation type="submission" date="2018-11" db="EMBL/GenBank/DDBJ databases">
        <authorList>
            <consortium name="Genoscope - CEA"/>
            <person name="William W."/>
        </authorList>
    </citation>
    <scope>NUCLEOTIDE SEQUENCE</scope>
</reference>
<dbReference type="InterPro" id="IPR026960">
    <property type="entry name" value="RVT-Znf"/>
</dbReference>
<name>A0A3P5YGN4_BRACM</name>
<dbReference type="Pfam" id="PF13966">
    <property type="entry name" value="zf-RVT"/>
    <property type="match status" value="1"/>
</dbReference>
<proteinExistence type="predicted"/>